<dbReference type="EMBL" id="KC246776">
    <property type="protein sequence ID" value="AHF23814.1"/>
    <property type="molecule type" value="Genomic_DNA"/>
</dbReference>
<accession>W0FK71</accession>
<organism evidence="2">
    <name type="scientific">uncultured bacterium Contig1767</name>
    <dbReference type="NCBI Taxonomy" id="1393509"/>
    <lineage>
        <taxon>Bacteria</taxon>
        <taxon>environmental samples</taxon>
    </lineage>
</organism>
<dbReference type="GO" id="GO:0016887">
    <property type="term" value="F:ATP hydrolysis activity"/>
    <property type="evidence" value="ECO:0007669"/>
    <property type="project" value="InterPro"/>
</dbReference>
<evidence type="ECO:0000259" key="1">
    <source>
        <dbReference type="SMART" id="SM00382"/>
    </source>
</evidence>
<dbReference type="SUPFAM" id="SSF52540">
    <property type="entry name" value="P-loop containing nucleoside triphosphate hydrolases"/>
    <property type="match status" value="1"/>
</dbReference>
<proteinExistence type="predicted"/>
<dbReference type="PANTHER" id="PTHR42759:SF1">
    <property type="entry name" value="MAGNESIUM-CHELATASE SUBUNIT CHLD"/>
    <property type="match status" value="1"/>
</dbReference>
<dbReference type="PANTHER" id="PTHR42759">
    <property type="entry name" value="MOXR FAMILY PROTEIN"/>
    <property type="match status" value="1"/>
</dbReference>
<dbReference type="InterPro" id="IPR050764">
    <property type="entry name" value="CbbQ/NirQ/NorQ/GpvN"/>
</dbReference>
<dbReference type="InterPro" id="IPR041628">
    <property type="entry name" value="ChlI/MoxR_AAA_lid"/>
</dbReference>
<dbReference type="PIRSF" id="PIRSF002849">
    <property type="entry name" value="AAA_ATPase_chaperone_MoxR_prd"/>
    <property type="match status" value="1"/>
</dbReference>
<dbReference type="Pfam" id="PF17863">
    <property type="entry name" value="AAA_lid_2"/>
    <property type="match status" value="1"/>
</dbReference>
<protein>
    <submittedName>
        <fullName evidence="2">ATPase</fullName>
    </submittedName>
</protein>
<dbReference type="Gene3D" id="1.10.8.80">
    <property type="entry name" value="Magnesium chelatase subunit I, C-Terminal domain"/>
    <property type="match status" value="1"/>
</dbReference>
<feature type="domain" description="AAA+ ATPase" evidence="1">
    <location>
        <begin position="49"/>
        <end position="192"/>
    </location>
</feature>
<dbReference type="SMART" id="SM00382">
    <property type="entry name" value="AAA"/>
    <property type="match status" value="1"/>
</dbReference>
<reference evidence="2" key="1">
    <citation type="journal article" date="2013" name="PLoS ONE">
        <title>Metagenomic insights into the carbohydrate-active enzymes carried by the microorganisms adhering to solid digesta in the rumen of cows.</title>
        <authorList>
            <person name="Wang L."/>
            <person name="Hatem A."/>
            <person name="Catalyurek U.V."/>
            <person name="Morrison M."/>
            <person name="Yu Z."/>
        </authorList>
    </citation>
    <scope>NUCLEOTIDE SEQUENCE</scope>
</reference>
<evidence type="ECO:0000313" key="2">
    <source>
        <dbReference type="EMBL" id="AHF23814.1"/>
    </source>
</evidence>
<sequence>MNERKERNMNTNQSIEAFAEKYAKIRTEIAKEMIGQEDVVEHLLLAVIAGGNVLLEGVPGLGKTHLVRILSKTLDLPFSRIQFTPDLMPADITGTNILIRTEEGSSFRFQQGPLFASIVLADEINRATPKTQAALLEAMQEHSVTVAGETMKLPEPYFVLATQNPVEQEGTYPLPEAQLDRFLFKVLVPFPNLKELGGIMNLTIGSAAQEAGKAADAAELLDMRETARQVPVADSVQESALRLVLATHPETEDAPEITKKYLRFGASPRAAQAILSTARVRALEQGRYNVAYEDIRYVAPACLRHRLALNFAAVTEGKDMESIVAELVENYVK</sequence>
<dbReference type="Pfam" id="PF07726">
    <property type="entry name" value="AAA_3"/>
    <property type="match status" value="1"/>
</dbReference>
<dbReference type="InterPro" id="IPR027417">
    <property type="entry name" value="P-loop_NTPase"/>
</dbReference>
<dbReference type="Gene3D" id="3.40.50.300">
    <property type="entry name" value="P-loop containing nucleotide triphosphate hydrolases"/>
    <property type="match status" value="1"/>
</dbReference>
<dbReference type="GO" id="GO:0005524">
    <property type="term" value="F:ATP binding"/>
    <property type="evidence" value="ECO:0007669"/>
    <property type="project" value="InterPro"/>
</dbReference>
<dbReference type="CDD" id="cd00009">
    <property type="entry name" value="AAA"/>
    <property type="match status" value="1"/>
</dbReference>
<name>W0FK71_9BACT</name>
<dbReference type="InterPro" id="IPR003593">
    <property type="entry name" value="AAA+_ATPase"/>
</dbReference>
<dbReference type="InterPro" id="IPR011703">
    <property type="entry name" value="ATPase_AAA-3"/>
</dbReference>
<dbReference type="AlphaFoldDB" id="W0FK71"/>